<protein>
    <recommendedName>
        <fullName evidence="3">VOC domain-containing protein</fullName>
    </recommendedName>
</protein>
<comment type="caution">
    <text evidence="1">The sequence shown here is derived from an EMBL/GenBank/DDBJ whole genome shotgun (WGS) entry which is preliminary data.</text>
</comment>
<proteinExistence type="predicted"/>
<name>A0ABR3D5L3_NEUIN</name>
<dbReference type="PANTHER" id="PTHR39175">
    <property type="entry name" value="FAMILY PROTEIN, PUTATIVE (AFU_ORTHOLOGUE AFUA_3G15060)-RELATED"/>
    <property type="match status" value="1"/>
</dbReference>
<dbReference type="InterPro" id="IPR029068">
    <property type="entry name" value="Glyas_Bleomycin-R_OHBP_Dase"/>
</dbReference>
<sequence length="146" mass="16413">MITGLHHVNILVPPSTLHLATLFYGTTLGLIPRPVPALQRGTLAWFDFSSSSQESGQQLHVALGRPDIDFTPEARNADRHPCFRVRNAEKLKELQERIWEHYKRGGEGAPMECDEPGTVGSGHQGVEYPKRFFARDYAGNRLEFSL</sequence>
<evidence type="ECO:0000313" key="2">
    <source>
        <dbReference type="Proteomes" id="UP001451303"/>
    </source>
</evidence>
<evidence type="ECO:0008006" key="3">
    <source>
        <dbReference type="Google" id="ProtNLM"/>
    </source>
</evidence>
<gene>
    <name evidence="1" type="ORF">QR685DRAFT_574119</name>
</gene>
<dbReference type="EMBL" id="JAVLET010000008">
    <property type="protein sequence ID" value="KAL0468005.1"/>
    <property type="molecule type" value="Genomic_DNA"/>
</dbReference>
<dbReference type="SUPFAM" id="SSF54593">
    <property type="entry name" value="Glyoxalase/Bleomycin resistance protein/Dihydroxybiphenyl dioxygenase"/>
    <property type="match status" value="1"/>
</dbReference>
<evidence type="ECO:0000313" key="1">
    <source>
        <dbReference type="EMBL" id="KAL0468005.1"/>
    </source>
</evidence>
<dbReference type="Proteomes" id="UP001451303">
    <property type="component" value="Unassembled WGS sequence"/>
</dbReference>
<dbReference type="Gene3D" id="3.10.180.10">
    <property type="entry name" value="2,3-Dihydroxybiphenyl 1,2-Dioxygenase, domain 1"/>
    <property type="match status" value="1"/>
</dbReference>
<keyword evidence="2" id="KW-1185">Reference proteome</keyword>
<reference evidence="1 2" key="1">
    <citation type="submission" date="2023-09" db="EMBL/GenBank/DDBJ databases">
        <title>Multi-omics analysis of a traditional fermented food reveals byproduct-associated fungal strains for waste-to-food upcycling.</title>
        <authorList>
            <consortium name="Lawrence Berkeley National Laboratory"/>
            <person name="Rekdal V.M."/>
            <person name="Villalobos-Escobedo J.M."/>
            <person name="Rodriguez-Valeron N."/>
            <person name="Garcia M.O."/>
            <person name="Vasquez D.P."/>
            <person name="Damayanti I."/>
            <person name="Sorensen P.M."/>
            <person name="Baidoo E.E."/>
            <person name="De Carvalho A.C."/>
            <person name="Riley R."/>
            <person name="Lipzen A."/>
            <person name="He G."/>
            <person name="Yan M."/>
            <person name="Haridas S."/>
            <person name="Daum C."/>
            <person name="Yoshinaga Y."/>
            <person name="Ng V."/>
            <person name="Grigoriev I.V."/>
            <person name="Munk R."/>
            <person name="Nuraida L."/>
            <person name="Wijaya C.H."/>
            <person name="Morales P.-C."/>
            <person name="Keasling J.D."/>
        </authorList>
    </citation>
    <scope>NUCLEOTIDE SEQUENCE [LARGE SCALE GENOMIC DNA]</scope>
    <source>
        <strain evidence="1 2">FGSC 2613</strain>
    </source>
</reference>
<organism evidence="1 2">
    <name type="scientific">Neurospora intermedia</name>
    <dbReference type="NCBI Taxonomy" id="5142"/>
    <lineage>
        <taxon>Eukaryota</taxon>
        <taxon>Fungi</taxon>
        <taxon>Dikarya</taxon>
        <taxon>Ascomycota</taxon>
        <taxon>Pezizomycotina</taxon>
        <taxon>Sordariomycetes</taxon>
        <taxon>Sordariomycetidae</taxon>
        <taxon>Sordariales</taxon>
        <taxon>Sordariaceae</taxon>
        <taxon>Neurospora</taxon>
    </lineage>
</organism>
<dbReference type="PANTHER" id="PTHR39175:SF1">
    <property type="entry name" value="FAMILY PROTEIN, PUTATIVE (AFU_ORTHOLOGUE AFUA_3G15060)-RELATED"/>
    <property type="match status" value="1"/>
</dbReference>
<accession>A0ABR3D5L3</accession>